<keyword evidence="1" id="KW-0812">Transmembrane</keyword>
<feature type="transmembrane region" description="Helical" evidence="1">
    <location>
        <begin position="258"/>
        <end position="280"/>
    </location>
</feature>
<comment type="caution">
    <text evidence="2">The sequence shown here is derived from an EMBL/GenBank/DDBJ whole genome shotgun (WGS) entry which is preliminary data.</text>
</comment>
<proteinExistence type="predicted"/>
<evidence type="ECO:0000256" key="1">
    <source>
        <dbReference type="SAM" id="Phobius"/>
    </source>
</evidence>
<feature type="transmembrane region" description="Helical" evidence="1">
    <location>
        <begin position="545"/>
        <end position="566"/>
    </location>
</feature>
<feature type="transmembrane region" description="Helical" evidence="1">
    <location>
        <begin position="407"/>
        <end position="428"/>
    </location>
</feature>
<accession>A0ABQ6MLA6</accession>
<keyword evidence="1" id="KW-1133">Transmembrane helix</keyword>
<organism evidence="2 3">
    <name type="scientific">Tetraparma gracilis</name>
    <dbReference type="NCBI Taxonomy" id="2962635"/>
    <lineage>
        <taxon>Eukaryota</taxon>
        <taxon>Sar</taxon>
        <taxon>Stramenopiles</taxon>
        <taxon>Ochrophyta</taxon>
        <taxon>Bolidophyceae</taxon>
        <taxon>Parmales</taxon>
        <taxon>Triparmaceae</taxon>
        <taxon>Tetraparma</taxon>
    </lineage>
</organism>
<feature type="transmembrane region" description="Helical" evidence="1">
    <location>
        <begin position="508"/>
        <end position="529"/>
    </location>
</feature>
<reference evidence="2 3" key="1">
    <citation type="journal article" date="2023" name="Commun. Biol.">
        <title>Genome analysis of Parmales, the sister group of diatoms, reveals the evolutionary specialization of diatoms from phago-mixotrophs to photoautotrophs.</title>
        <authorList>
            <person name="Ban H."/>
            <person name="Sato S."/>
            <person name="Yoshikawa S."/>
            <person name="Yamada K."/>
            <person name="Nakamura Y."/>
            <person name="Ichinomiya M."/>
            <person name="Sato N."/>
            <person name="Blanc-Mathieu R."/>
            <person name="Endo H."/>
            <person name="Kuwata A."/>
            <person name="Ogata H."/>
        </authorList>
    </citation>
    <scope>NUCLEOTIDE SEQUENCE [LARGE SCALE GENOMIC DNA]</scope>
</reference>
<sequence>MLVSVPELSDAHPLTSDVVRAGFPSMMKMTSRGTGWTELEYVVQPDFGGSLPLWLTRSGLGSALAYVTEIQAHFLSLRRLNQWDEEDGRAVGEILVVKTDAEKYREKGETLVEARVRGLMEKHKGLRELGEEHEWFSVLLAKVVANKLRPAGDVRAALHNMSARRAKVIGGAMASCIAANLTAPAAVDEWILRYPAMGELEREYVWFRPMLNTVAQRLLESVSWGLKMRLYTGAGLSTLDLITDLFMVYTYATTGKALTALSLATMVGLCQLMQLLLVFLQTRKGPRRVMLNEVLVVMSGIAPGIHAMRVAQGAKMREHALIEPEMELTITRCCEMALESVPGSLLQVIALMRSLQEGEKLSKAALGSIIVSALTTGFTAATISFDFDVSPSRRRDEPGYYGYIPDAASSRTLIFCCMIFNGTLLLLVRSVSLALLAMVGWRWVLAYLASDMGLYFVYRMVRRDFLHWFPLEGLTSVGVSVIERLLVKVLVDFTGVLHLRGPAEMGGAAFTLNIIMSFAASFVATHVYYEADMEEDVRVMVEGDAWAIVGGLSAGWLCCFAGFLLLMKRSYWSTLVSTQTTFGYVRGKFLKEDDEHKSKVFKYSKRLWAPIRDDVKAWTMENWERWEEEKPAWFTEEWEKLMDDDMIPGGRISSDEQQTSGRMFLNLLSQKFKVVPVIHLDNSN</sequence>
<dbReference type="Proteomes" id="UP001165060">
    <property type="component" value="Unassembled WGS sequence"/>
</dbReference>
<keyword evidence="3" id="KW-1185">Reference proteome</keyword>
<name>A0ABQ6MLA6_9STRA</name>
<gene>
    <name evidence="2" type="ORF">TeGR_g1088</name>
</gene>
<dbReference type="Gene3D" id="3.30.530.20">
    <property type="match status" value="1"/>
</dbReference>
<evidence type="ECO:0000313" key="3">
    <source>
        <dbReference type="Proteomes" id="UP001165060"/>
    </source>
</evidence>
<dbReference type="SUPFAM" id="SSF55961">
    <property type="entry name" value="Bet v1-like"/>
    <property type="match status" value="1"/>
</dbReference>
<keyword evidence="1" id="KW-0472">Membrane</keyword>
<feature type="transmembrane region" description="Helical" evidence="1">
    <location>
        <begin position="440"/>
        <end position="461"/>
    </location>
</feature>
<protein>
    <submittedName>
        <fullName evidence="2">Uncharacterized protein</fullName>
    </submittedName>
</protein>
<feature type="transmembrane region" description="Helical" evidence="1">
    <location>
        <begin position="467"/>
        <end position="487"/>
    </location>
</feature>
<dbReference type="InterPro" id="IPR023393">
    <property type="entry name" value="START-like_dom_sf"/>
</dbReference>
<dbReference type="EMBL" id="BRYB01000339">
    <property type="protein sequence ID" value="GMI28020.1"/>
    <property type="molecule type" value="Genomic_DNA"/>
</dbReference>
<evidence type="ECO:0000313" key="2">
    <source>
        <dbReference type="EMBL" id="GMI28020.1"/>
    </source>
</evidence>